<keyword evidence="5" id="KW-0808">Transferase</keyword>
<comment type="subcellular location">
    <subcellularLocation>
        <location evidence="1">Cytoplasm</location>
    </subcellularLocation>
</comment>
<dbReference type="GO" id="GO:0006450">
    <property type="term" value="P:regulation of translational fidelity"/>
    <property type="evidence" value="ECO:0007669"/>
    <property type="project" value="TreeGrafter"/>
</dbReference>
<dbReference type="EC" id="2.7.7.87" evidence="3"/>
<dbReference type="SUPFAM" id="SSF55821">
    <property type="entry name" value="YrdC/RibB"/>
    <property type="match status" value="1"/>
</dbReference>
<dbReference type="NCBIfam" id="TIGR00057">
    <property type="entry name" value="L-threonylcarbamoyladenylate synthase"/>
    <property type="match status" value="1"/>
</dbReference>
<evidence type="ECO:0000313" key="13">
    <source>
        <dbReference type="EMBL" id="KKR09141.1"/>
    </source>
</evidence>
<organism evidence="13 14">
    <name type="scientific">Candidatus Yanofskybacteria bacterium GW2011_GWD1_39_16</name>
    <dbReference type="NCBI Taxonomy" id="1619030"/>
    <lineage>
        <taxon>Bacteria</taxon>
        <taxon>Candidatus Yanofskyibacteriota</taxon>
    </lineage>
</organism>
<comment type="catalytic activity">
    <reaction evidence="11">
        <text>L-threonine + hydrogencarbonate + ATP = L-threonylcarbamoyladenylate + diphosphate + H2O</text>
        <dbReference type="Rhea" id="RHEA:36407"/>
        <dbReference type="ChEBI" id="CHEBI:15377"/>
        <dbReference type="ChEBI" id="CHEBI:17544"/>
        <dbReference type="ChEBI" id="CHEBI:30616"/>
        <dbReference type="ChEBI" id="CHEBI:33019"/>
        <dbReference type="ChEBI" id="CHEBI:57926"/>
        <dbReference type="ChEBI" id="CHEBI:73682"/>
        <dbReference type="EC" id="2.7.7.87"/>
    </reaction>
</comment>
<dbReference type="EMBL" id="LBWL01000009">
    <property type="protein sequence ID" value="KKR09141.1"/>
    <property type="molecule type" value="Genomic_DNA"/>
</dbReference>
<dbReference type="GO" id="GO:0008033">
    <property type="term" value="P:tRNA processing"/>
    <property type="evidence" value="ECO:0007669"/>
    <property type="project" value="UniProtKB-KW"/>
</dbReference>
<dbReference type="GO" id="GO:0000049">
    <property type="term" value="F:tRNA binding"/>
    <property type="evidence" value="ECO:0007669"/>
    <property type="project" value="TreeGrafter"/>
</dbReference>
<keyword evidence="6" id="KW-0819">tRNA processing</keyword>
<feature type="domain" description="YrdC-like" evidence="12">
    <location>
        <begin position="22"/>
        <end position="210"/>
    </location>
</feature>
<dbReference type="Gene3D" id="3.90.870.10">
    <property type="entry name" value="DHBP synthase"/>
    <property type="match status" value="1"/>
</dbReference>
<accession>A0A837HUB3</accession>
<dbReference type="GO" id="GO:0003725">
    <property type="term" value="F:double-stranded RNA binding"/>
    <property type="evidence" value="ECO:0007669"/>
    <property type="project" value="InterPro"/>
</dbReference>
<dbReference type="GO" id="GO:0005524">
    <property type="term" value="F:ATP binding"/>
    <property type="evidence" value="ECO:0007669"/>
    <property type="project" value="UniProtKB-KW"/>
</dbReference>
<gene>
    <name evidence="13" type="ORF">UT35_C0009G0008</name>
</gene>
<dbReference type="GO" id="GO:0005737">
    <property type="term" value="C:cytoplasm"/>
    <property type="evidence" value="ECO:0007669"/>
    <property type="project" value="UniProtKB-SubCell"/>
</dbReference>
<evidence type="ECO:0000256" key="8">
    <source>
        <dbReference type="ARBA" id="ARBA00022741"/>
    </source>
</evidence>
<dbReference type="InterPro" id="IPR017945">
    <property type="entry name" value="DHBP_synth_RibB-like_a/b_dom"/>
</dbReference>
<evidence type="ECO:0000256" key="9">
    <source>
        <dbReference type="ARBA" id="ARBA00022840"/>
    </source>
</evidence>
<dbReference type="PROSITE" id="PS51163">
    <property type="entry name" value="YRDC"/>
    <property type="match status" value="1"/>
</dbReference>
<dbReference type="AlphaFoldDB" id="A0A837HUB3"/>
<dbReference type="InterPro" id="IPR006070">
    <property type="entry name" value="Sua5-like_dom"/>
</dbReference>
<dbReference type="PANTHER" id="PTHR17490:SF16">
    <property type="entry name" value="THREONYLCARBAMOYL-AMP SYNTHASE"/>
    <property type="match status" value="1"/>
</dbReference>
<evidence type="ECO:0000256" key="7">
    <source>
        <dbReference type="ARBA" id="ARBA00022695"/>
    </source>
</evidence>
<keyword evidence="7" id="KW-0548">Nucleotidyltransferase</keyword>
<evidence type="ECO:0000313" key="14">
    <source>
        <dbReference type="Proteomes" id="UP000033996"/>
    </source>
</evidence>
<evidence type="ECO:0000256" key="2">
    <source>
        <dbReference type="ARBA" id="ARBA00007663"/>
    </source>
</evidence>
<keyword evidence="9" id="KW-0067">ATP-binding</keyword>
<comment type="similarity">
    <text evidence="2">Belongs to the SUA5 family.</text>
</comment>
<name>A0A837HUB3_9BACT</name>
<proteinExistence type="inferred from homology"/>
<evidence type="ECO:0000256" key="5">
    <source>
        <dbReference type="ARBA" id="ARBA00022679"/>
    </source>
</evidence>
<dbReference type="Proteomes" id="UP000033996">
    <property type="component" value="Unassembled WGS sequence"/>
</dbReference>
<dbReference type="Pfam" id="PF01300">
    <property type="entry name" value="Sua5_yciO_yrdC"/>
    <property type="match status" value="1"/>
</dbReference>
<keyword evidence="8" id="KW-0547">Nucleotide-binding</keyword>
<evidence type="ECO:0000256" key="6">
    <source>
        <dbReference type="ARBA" id="ARBA00022694"/>
    </source>
</evidence>
<sequence length="221" mass="24319">MVLVIDLVVMEIITVDSAGDYGEAIGAAISVLSRGGVIVYPTDTLYGLGANAMNYDAVRRIFDIKERDLSKPLPILIKNMIWAKGLAYISPKQERILEKIWPGKVTAILEKRDVVPDIVSAKTKTIGVRIADHSFTDRLLGKFGYPIISTSANISGDEPTLKIDDIIQIFSEKRFKPDLIIDAGTLPKSDASIVIDMTTEKPKILRVGLSKPDELLKILEI</sequence>
<keyword evidence="4" id="KW-0963">Cytoplasm</keyword>
<evidence type="ECO:0000256" key="10">
    <source>
        <dbReference type="ARBA" id="ARBA00029774"/>
    </source>
</evidence>
<protein>
    <recommendedName>
        <fullName evidence="10">L-threonylcarbamoyladenylate synthase</fullName>
        <ecNumber evidence="3">2.7.7.87</ecNumber>
    </recommendedName>
    <alternativeName>
        <fullName evidence="10">L-threonylcarbamoyladenylate synthase</fullName>
    </alternativeName>
</protein>
<dbReference type="PANTHER" id="PTHR17490">
    <property type="entry name" value="SUA5"/>
    <property type="match status" value="1"/>
</dbReference>
<evidence type="ECO:0000256" key="4">
    <source>
        <dbReference type="ARBA" id="ARBA00022490"/>
    </source>
</evidence>
<dbReference type="GO" id="GO:0061710">
    <property type="term" value="F:L-threonylcarbamoyladenylate synthase"/>
    <property type="evidence" value="ECO:0007669"/>
    <property type="project" value="UniProtKB-EC"/>
</dbReference>
<evidence type="ECO:0000256" key="11">
    <source>
        <dbReference type="ARBA" id="ARBA00048366"/>
    </source>
</evidence>
<evidence type="ECO:0000259" key="12">
    <source>
        <dbReference type="PROSITE" id="PS51163"/>
    </source>
</evidence>
<reference evidence="13 14" key="1">
    <citation type="journal article" date="2015" name="Nature">
        <title>rRNA introns, odd ribosomes, and small enigmatic genomes across a large radiation of phyla.</title>
        <authorList>
            <person name="Brown C.T."/>
            <person name="Hug L.A."/>
            <person name="Thomas B.C."/>
            <person name="Sharon I."/>
            <person name="Castelle C.J."/>
            <person name="Singh A."/>
            <person name="Wilkins M.J."/>
            <person name="Williams K.H."/>
            <person name="Banfield J.F."/>
        </authorList>
    </citation>
    <scope>NUCLEOTIDE SEQUENCE [LARGE SCALE GENOMIC DNA]</scope>
</reference>
<comment type="caution">
    <text evidence="13">The sequence shown here is derived from an EMBL/GenBank/DDBJ whole genome shotgun (WGS) entry which is preliminary data.</text>
</comment>
<evidence type="ECO:0000256" key="3">
    <source>
        <dbReference type="ARBA" id="ARBA00012584"/>
    </source>
</evidence>
<dbReference type="InterPro" id="IPR050156">
    <property type="entry name" value="TC-AMP_synthase_SUA5"/>
</dbReference>
<evidence type="ECO:0000256" key="1">
    <source>
        <dbReference type="ARBA" id="ARBA00004496"/>
    </source>
</evidence>